<reference evidence="1 2" key="1">
    <citation type="journal article" date="2018" name="Cell">
        <title>The Chara Genome: Secondary Complexity and Implications for Plant Terrestrialization.</title>
        <authorList>
            <person name="Nishiyama T."/>
            <person name="Sakayama H."/>
            <person name="Vries J.D."/>
            <person name="Buschmann H."/>
            <person name="Saint-Marcoux D."/>
            <person name="Ullrich K.K."/>
            <person name="Haas F.B."/>
            <person name="Vanderstraeten L."/>
            <person name="Becker D."/>
            <person name="Lang D."/>
            <person name="Vosolsobe S."/>
            <person name="Rombauts S."/>
            <person name="Wilhelmsson P.K.I."/>
            <person name="Janitza P."/>
            <person name="Kern R."/>
            <person name="Heyl A."/>
            <person name="Rumpler F."/>
            <person name="Villalobos L.I.A.C."/>
            <person name="Clay J.M."/>
            <person name="Skokan R."/>
            <person name="Toyoda A."/>
            <person name="Suzuki Y."/>
            <person name="Kagoshima H."/>
            <person name="Schijlen E."/>
            <person name="Tajeshwar N."/>
            <person name="Catarino B."/>
            <person name="Hetherington A.J."/>
            <person name="Saltykova A."/>
            <person name="Bonnot C."/>
            <person name="Breuninger H."/>
            <person name="Symeonidi A."/>
            <person name="Radhakrishnan G.V."/>
            <person name="Van Nieuwerburgh F."/>
            <person name="Deforce D."/>
            <person name="Chang C."/>
            <person name="Karol K.G."/>
            <person name="Hedrich R."/>
            <person name="Ulvskov P."/>
            <person name="Glockner G."/>
            <person name="Delwiche C.F."/>
            <person name="Petrasek J."/>
            <person name="Van de Peer Y."/>
            <person name="Friml J."/>
            <person name="Beilby M."/>
            <person name="Dolan L."/>
            <person name="Kohara Y."/>
            <person name="Sugano S."/>
            <person name="Fujiyama A."/>
            <person name="Delaux P.-M."/>
            <person name="Quint M."/>
            <person name="TheiBen G."/>
            <person name="Hagemann M."/>
            <person name="Harholt J."/>
            <person name="Dunand C."/>
            <person name="Zachgo S."/>
            <person name="Langdale J."/>
            <person name="Maumus F."/>
            <person name="Straeten D.V.D."/>
            <person name="Gould S.B."/>
            <person name="Rensing S.A."/>
        </authorList>
    </citation>
    <scope>NUCLEOTIDE SEQUENCE [LARGE SCALE GENOMIC DNA]</scope>
    <source>
        <strain evidence="1 2">S276</strain>
    </source>
</reference>
<proteinExistence type="predicted"/>
<name>A0A388JV73_CHABU</name>
<protein>
    <submittedName>
        <fullName evidence="1">Uncharacterized protein</fullName>
    </submittedName>
</protein>
<dbReference type="Gramene" id="GBG61685">
    <property type="protein sequence ID" value="GBG61685"/>
    <property type="gene ID" value="CBR_g23201"/>
</dbReference>
<keyword evidence="2" id="KW-1185">Reference proteome</keyword>
<sequence>MSGSPLLRRAQVYTAPWLGGAAGMRGAGGGLSTTLAGKVSVVAVKGGGIRAPQGGMTVLTASQTPTSAHNSLALLSGKDTARRNKALREVLLRDLEGRRASVTRAAACPGKGGEDKLEALSHRESRVLQVVLDGIAEVEVIAMITLWRRRGTSVLRPILERAEAAREVAALLGGTVGATAERGTVLGSVVRGGGGVTRALRLGGGGGVKTGSHPLMVPGGPVSLRSRCELVPP</sequence>
<gene>
    <name evidence="1" type="ORF">CBR_g23201</name>
</gene>
<comment type="caution">
    <text evidence="1">The sequence shown here is derived from an EMBL/GenBank/DDBJ whole genome shotgun (WGS) entry which is preliminary data.</text>
</comment>
<evidence type="ECO:0000313" key="2">
    <source>
        <dbReference type="Proteomes" id="UP000265515"/>
    </source>
</evidence>
<organism evidence="1 2">
    <name type="scientific">Chara braunii</name>
    <name type="common">Braun's stonewort</name>
    <dbReference type="NCBI Taxonomy" id="69332"/>
    <lineage>
        <taxon>Eukaryota</taxon>
        <taxon>Viridiplantae</taxon>
        <taxon>Streptophyta</taxon>
        <taxon>Charophyceae</taxon>
        <taxon>Charales</taxon>
        <taxon>Characeae</taxon>
        <taxon>Chara</taxon>
    </lineage>
</organism>
<dbReference type="STRING" id="69332.A0A388JV73"/>
<accession>A0A388JV73</accession>
<dbReference type="AlphaFoldDB" id="A0A388JV73"/>
<dbReference type="EMBL" id="BFEA01000022">
    <property type="protein sequence ID" value="GBG61685.1"/>
    <property type="molecule type" value="Genomic_DNA"/>
</dbReference>
<evidence type="ECO:0000313" key="1">
    <source>
        <dbReference type="EMBL" id="GBG61685.1"/>
    </source>
</evidence>
<dbReference type="Proteomes" id="UP000265515">
    <property type="component" value="Unassembled WGS sequence"/>
</dbReference>